<evidence type="ECO:0000313" key="5">
    <source>
        <dbReference type="EMBL" id="KXT04096.1"/>
    </source>
</evidence>
<dbReference type="OrthoDB" id="205166at2759"/>
<feature type="compositionally biased region" description="Acidic residues" evidence="4">
    <location>
        <begin position="231"/>
        <end position="240"/>
    </location>
</feature>
<dbReference type="Pfam" id="PF05615">
    <property type="entry name" value="THOC7"/>
    <property type="match status" value="1"/>
</dbReference>
<comment type="subcellular location">
    <subcellularLocation>
        <location evidence="1">Nucleus</location>
    </subcellularLocation>
</comment>
<keyword evidence="2" id="KW-0539">Nucleus</keyword>
<dbReference type="Proteomes" id="UP000070133">
    <property type="component" value="Unassembled WGS sequence"/>
</dbReference>
<dbReference type="GO" id="GO:0000445">
    <property type="term" value="C:THO complex part of transcription export complex"/>
    <property type="evidence" value="ECO:0007669"/>
    <property type="project" value="InterPro"/>
</dbReference>
<evidence type="ECO:0000256" key="4">
    <source>
        <dbReference type="SAM" id="MobiDB-lite"/>
    </source>
</evidence>
<dbReference type="EMBL" id="LFZN01000024">
    <property type="protein sequence ID" value="KXT04096.1"/>
    <property type="molecule type" value="Genomic_DNA"/>
</dbReference>
<dbReference type="InterPro" id="IPR008501">
    <property type="entry name" value="THOC7/Mft1"/>
</dbReference>
<dbReference type="GO" id="GO:0006397">
    <property type="term" value="P:mRNA processing"/>
    <property type="evidence" value="ECO:0007669"/>
    <property type="project" value="InterPro"/>
</dbReference>
<proteinExistence type="predicted"/>
<evidence type="ECO:0000256" key="3">
    <source>
        <dbReference type="SAM" id="Coils"/>
    </source>
</evidence>
<dbReference type="STRING" id="321146.A0A139HNT1"/>
<protein>
    <submittedName>
        <fullName evidence="5">Uncharacterized protein</fullName>
    </submittedName>
</protein>
<organism evidence="5 6">
    <name type="scientific">Pseudocercospora eumusae</name>
    <dbReference type="NCBI Taxonomy" id="321146"/>
    <lineage>
        <taxon>Eukaryota</taxon>
        <taxon>Fungi</taxon>
        <taxon>Dikarya</taxon>
        <taxon>Ascomycota</taxon>
        <taxon>Pezizomycotina</taxon>
        <taxon>Dothideomycetes</taxon>
        <taxon>Dothideomycetidae</taxon>
        <taxon>Mycosphaerellales</taxon>
        <taxon>Mycosphaerellaceae</taxon>
        <taxon>Pseudocercospora</taxon>
    </lineage>
</organism>
<gene>
    <name evidence="5" type="ORF">AC578_4913</name>
</gene>
<evidence type="ECO:0000256" key="2">
    <source>
        <dbReference type="ARBA" id="ARBA00023242"/>
    </source>
</evidence>
<accession>A0A139HNT1</accession>
<name>A0A139HNT1_9PEZI</name>
<feature type="region of interest" description="Disordered" evidence="4">
    <location>
        <begin position="223"/>
        <end position="364"/>
    </location>
</feature>
<feature type="coiled-coil region" evidence="3">
    <location>
        <begin position="168"/>
        <end position="202"/>
    </location>
</feature>
<reference evidence="5 6" key="1">
    <citation type="submission" date="2015-07" db="EMBL/GenBank/DDBJ databases">
        <title>Comparative genomics of the Sigatoka disease complex on banana suggests a link between parallel evolutionary changes in Pseudocercospora fijiensis and Pseudocercospora eumusae and increased virulence on the banana host.</title>
        <authorList>
            <person name="Chang T.-C."/>
            <person name="Salvucci A."/>
            <person name="Crous P.W."/>
            <person name="Stergiopoulos I."/>
        </authorList>
    </citation>
    <scope>NUCLEOTIDE SEQUENCE [LARGE SCALE GENOMIC DNA]</scope>
    <source>
        <strain evidence="5 6">CBS 114824</strain>
    </source>
</reference>
<sequence>MAEFEEVPLPLTHLPNVEEGRRHAPYQTSHDALHASRMLTVEERAFQRVTKQLLSDKSVLKPALSYLSSPLPEGEAEPPLYHPARVKRFREDVLLDFANLESSIIRIQLILSSNQRERERYAAEKAKILDTAQAVRDNTLELRSHLQEAQQVLERRKAYDEMATNILDDRKLKSRDDAKADIEKLEKEIEDLQQESADYEGTWISRREQFNMVVREGEAMIRQIKGIKDEPEPEKDENMEDAEHGPKDETSGRNTPIQDGRSPRPTDAGDATPLPESGEDGTPARPTNKFLEVEAATRPGSRMSSPLAQPASMPDDVDMAETPLAESISAELEDGKNDESMEVSAEQRAPATPSADNVETMDET</sequence>
<evidence type="ECO:0000313" key="6">
    <source>
        <dbReference type="Proteomes" id="UP000070133"/>
    </source>
</evidence>
<keyword evidence="6" id="KW-1185">Reference proteome</keyword>
<comment type="caution">
    <text evidence="5">The sequence shown here is derived from an EMBL/GenBank/DDBJ whole genome shotgun (WGS) entry which is preliminary data.</text>
</comment>
<feature type="compositionally biased region" description="Basic and acidic residues" evidence="4">
    <location>
        <begin position="241"/>
        <end position="251"/>
    </location>
</feature>
<keyword evidence="3" id="KW-0175">Coiled coil</keyword>
<dbReference type="AlphaFoldDB" id="A0A139HNT1"/>
<evidence type="ECO:0000256" key="1">
    <source>
        <dbReference type="ARBA" id="ARBA00004123"/>
    </source>
</evidence>